<protein>
    <submittedName>
        <fullName evidence="2">Uncharacterized protein LOC106458522</fullName>
    </submittedName>
</protein>
<dbReference type="PANTHER" id="PTHR28450">
    <property type="entry name" value="FANCONI ANEMIA GROUP B PROTEIN"/>
    <property type="match status" value="1"/>
</dbReference>
<evidence type="ECO:0000313" key="2">
    <source>
        <dbReference type="RefSeq" id="XP_013773495.1"/>
    </source>
</evidence>
<dbReference type="InterPro" id="IPR033333">
    <property type="entry name" value="FANCB"/>
</dbReference>
<dbReference type="GeneID" id="106458522"/>
<evidence type="ECO:0000313" key="1">
    <source>
        <dbReference type="Proteomes" id="UP000694941"/>
    </source>
</evidence>
<proteinExistence type="predicted"/>
<reference evidence="2" key="1">
    <citation type="submission" date="2025-08" db="UniProtKB">
        <authorList>
            <consortium name="RefSeq"/>
        </authorList>
    </citation>
    <scope>IDENTIFICATION</scope>
    <source>
        <tissue evidence="2">Muscle</tissue>
    </source>
</reference>
<name>A0ABM1B2J4_LIMPO</name>
<sequence length="808" mass="92083">MLLRSVVYGFFLDSQEGTYKVTPRSFHQIYADSAKVGDRSSKSASLVDVVDCTSGLLADFPTFSKSIYIIVQLQNQNSAVLKLFKFTNEHRDISAKAENGSLQEFVEIYTCDVCDIDFKNLSSQKLCLCDGPYMIWCVENKLNVFSSEKQEQKQFILKNTPIEKILFVEPILTKDELFIVSFGRNSKFSYQDQEVMFLVLQWSSNEVSFLPGAYFFPEAYKSLVTATKVYFTSSVENSLGKKHFHKFEYNTTVACTIYKQFIVFVHGCIKYCCEIPFSDAWKITRCSLLNKECFLLQSAKSDACVVSKRNSAQVQVIQTWENVSELLIGDFLRKGAPQLLILRQLPSNGMEEIRNFLLIETTSFTPLTVTEENSQDLSSNIDTALAGFQKRLIEGKALLSQAQDRLLQKREVIEDILHKLQRTLVEDVQSTDMVKNDVYPKLVTLVGPETSHLSTNFPVQGKEIDLEVVSHWQTVIQNKWIIGWMLKNVTGRSVRFHEISINMEQGETEFNCTVFNHMSEGMSSQPSILDKYKDEVLHLKDMVSLVVVSPLPLFTSASLEVCATISWTCDSSQKIHQLPVSSTVHAGDIWEMSEDALNNDGKLSIIQRMMSLRALQERLALKIQTYHSDLSFLEKILVSCFQHHPPVMLHHLNTRLFVFQEKFSPLYGINFTTRLLDTKHAVLELFYNDNSHLALFIHWLYNALPEDVLIEQTGEETLHQQLKSLCINAIREETGIIKSALVVPSSSVFDPPTELAANVSELECSESAQIDENKLVINSQEYRQFRLNLLEKEINADEIIAHLKSCYV</sequence>
<keyword evidence="1" id="KW-1185">Reference proteome</keyword>
<organism evidence="1 2">
    <name type="scientific">Limulus polyphemus</name>
    <name type="common">Atlantic horseshoe crab</name>
    <dbReference type="NCBI Taxonomy" id="6850"/>
    <lineage>
        <taxon>Eukaryota</taxon>
        <taxon>Metazoa</taxon>
        <taxon>Ecdysozoa</taxon>
        <taxon>Arthropoda</taxon>
        <taxon>Chelicerata</taxon>
        <taxon>Merostomata</taxon>
        <taxon>Xiphosura</taxon>
        <taxon>Limulidae</taxon>
        <taxon>Limulus</taxon>
    </lineage>
</organism>
<dbReference type="PANTHER" id="PTHR28450:SF1">
    <property type="entry name" value="FANCONI ANEMIA GROUP B PROTEIN"/>
    <property type="match status" value="1"/>
</dbReference>
<dbReference type="Proteomes" id="UP000694941">
    <property type="component" value="Unplaced"/>
</dbReference>
<dbReference type="RefSeq" id="XP_013773495.1">
    <property type="nucleotide sequence ID" value="XM_013918041.2"/>
</dbReference>
<accession>A0ABM1B2J4</accession>
<gene>
    <name evidence="2" type="primary">LOC106458522</name>
</gene>